<dbReference type="AlphaFoldDB" id="A0A5J6WDH3"/>
<dbReference type="Proteomes" id="UP000326393">
    <property type="component" value="Chromosome"/>
</dbReference>
<keyword evidence="2" id="KW-1185">Reference proteome</keyword>
<dbReference type="OrthoDB" id="9798918at2"/>
<accession>A0A5J6WDH3</accession>
<dbReference type="EMBL" id="CP044535">
    <property type="protein sequence ID" value="QFI14192.1"/>
    <property type="molecule type" value="Genomic_DNA"/>
</dbReference>
<name>A0A5J6WDH3_9SPIR</name>
<dbReference type="KEGG" id="bmat:DB723_00145"/>
<proteinExistence type="predicted"/>
<dbReference type="Pfam" id="PF02639">
    <property type="entry name" value="DUF188"/>
    <property type="match status" value="1"/>
</dbReference>
<dbReference type="InterPro" id="IPR003791">
    <property type="entry name" value="UPF0178"/>
</dbReference>
<reference evidence="2" key="1">
    <citation type="submission" date="2019-10" db="EMBL/GenBank/DDBJ databases">
        <title>Borrelia maritima sp. nov., a novel species of the Borrelia burgdorferi sensu lato complex, occupies a basal position to North American species.</title>
        <authorList>
            <person name="Margos G."/>
            <person name="Fedorova N."/>
            <person name="Becker N.S."/>
            <person name="Kleinjan J.E."/>
            <person name="Marosevic D."/>
            <person name="Krebs S."/>
            <person name="Hui L."/>
            <person name="Fingerle V."/>
            <person name="Lane R.S."/>
        </authorList>
    </citation>
    <scope>NUCLEOTIDE SEQUENCE [LARGE SCALE GENOMIC DNA]</scope>
    <source>
        <strain evidence="2">CA690</strain>
    </source>
</reference>
<evidence type="ECO:0008006" key="3">
    <source>
        <dbReference type="Google" id="ProtNLM"/>
    </source>
</evidence>
<reference evidence="1 2" key="2">
    <citation type="journal article" date="2020" name="Int. J. Syst. Evol. Microbiol.">
        <title>Borrelia maritima sp. nov., a novel species of the Borrelia burgdorferi sensu lato complex, occupying a basal position to North American species.</title>
        <authorList>
            <person name="Margos G."/>
            <person name="Fedorova N."/>
            <person name="Becker N.S."/>
            <person name="Kleinjan J.E."/>
            <person name="Marosevic D."/>
            <person name="Krebs S."/>
            <person name="Hui L."/>
            <person name="Fingerle V."/>
            <person name="Lane R.S."/>
        </authorList>
    </citation>
    <scope>NUCLEOTIDE SEQUENCE [LARGE SCALE GENOMIC DNA]</scope>
    <source>
        <strain evidence="1 2">CA690</strain>
    </source>
</reference>
<evidence type="ECO:0000313" key="1">
    <source>
        <dbReference type="EMBL" id="QFI14192.1"/>
    </source>
</evidence>
<organism evidence="1 2">
    <name type="scientific">Borrelia maritima</name>
    <dbReference type="NCBI Taxonomy" id="2761123"/>
    <lineage>
        <taxon>Bacteria</taxon>
        <taxon>Pseudomonadati</taxon>
        <taxon>Spirochaetota</taxon>
        <taxon>Spirochaetia</taxon>
        <taxon>Spirochaetales</taxon>
        <taxon>Borreliaceae</taxon>
        <taxon>Borrelia</taxon>
    </lineage>
</organism>
<protein>
    <recommendedName>
        <fullName evidence="3">YaiI/YqxD family protein</fullName>
    </recommendedName>
</protein>
<sequence>MLNKIFVDADSCNFKIIKFLQNFIRNYNKSKLIVVSNKVLNLEEAENVVLEVVDNVDAFILNLADRYSLVITRDIFFAKLLLDIETKVMNDEGQIFNINNINYLCFRSKINLNLKIKIKKYYDLDFNKSRYEKFITNFYSLFFS</sequence>
<gene>
    <name evidence="1" type="ORF">DB723_00145</name>
</gene>
<evidence type="ECO:0000313" key="2">
    <source>
        <dbReference type="Proteomes" id="UP000326393"/>
    </source>
</evidence>
<dbReference type="RefSeq" id="WP_151551229.1">
    <property type="nucleotide sequence ID" value="NZ_CP044535.1"/>
</dbReference>